<dbReference type="Proteomes" id="UP000234681">
    <property type="component" value="Chromosome 8"/>
</dbReference>
<gene>
    <name evidence="1" type="ORF">rCG_62929</name>
</gene>
<feature type="non-terminal residue" evidence="1">
    <location>
        <position position="1"/>
    </location>
</feature>
<dbReference type="EMBL" id="CH473954">
    <property type="protein sequence ID" value="EDL77284.1"/>
    <property type="molecule type" value="Genomic_DNA"/>
</dbReference>
<evidence type="ECO:0000313" key="1">
    <source>
        <dbReference type="EMBL" id="EDL77284.1"/>
    </source>
</evidence>
<sequence length="30" mass="3461">MGCLYSKGNVRFIVSEDTYDTTETETESRQ</sequence>
<organism evidence="1 2">
    <name type="scientific">Rattus norvegicus</name>
    <name type="common">Rat</name>
    <dbReference type="NCBI Taxonomy" id="10116"/>
    <lineage>
        <taxon>Eukaryota</taxon>
        <taxon>Metazoa</taxon>
        <taxon>Chordata</taxon>
        <taxon>Craniata</taxon>
        <taxon>Vertebrata</taxon>
        <taxon>Euteleostomi</taxon>
        <taxon>Mammalia</taxon>
        <taxon>Eutheria</taxon>
        <taxon>Euarchontoglires</taxon>
        <taxon>Glires</taxon>
        <taxon>Rodentia</taxon>
        <taxon>Myomorpha</taxon>
        <taxon>Muroidea</taxon>
        <taxon>Muridae</taxon>
        <taxon>Murinae</taxon>
        <taxon>Rattus</taxon>
    </lineage>
</organism>
<accession>A6I2U3</accession>
<protein>
    <submittedName>
        <fullName evidence="1">RCG62929</fullName>
    </submittedName>
</protein>
<evidence type="ECO:0000313" key="2">
    <source>
        <dbReference type="Proteomes" id="UP000234681"/>
    </source>
</evidence>
<reference evidence="1 2" key="1">
    <citation type="submission" date="2005-09" db="EMBL/GenBank/DDBJ databases">
        <authorList>
            <person name="Mural R.J."/>
            <person name="Li P.W."/>
            <person name="Adams M.D."/>
            <person name="Amanatides P.G."/>
            <person name="Baden-Tillson H."/>
            <person name="Barnstead M."/>
            <person name="Chin S.H."/>
            <person name="Dew I."/>
            <person name="Evans C.A."/>
            <person name="Ferriera S."/>
            <person name="Flanigan M."/>
            <person name="Fosler C."/>
            <person name="Glodek A."/>
            <person name="Gu Z."/>
            <person name="Holt R.A."/>
            <person name="Jennings D."/>
            <person name="Kraft C.L."/>
            <person name="Lu F."/>
            <person name="Nguyen T."/>
            <person name="Nusskern D.R."/>
            <person name="Pfannkoch C.M."/>
            <person name="Sitter C."/>
            <person name="Sutton G.G."/>
            <person name="Venter J.C."/>
            <person name="Wang Z."/>
            <person name="Woodage T."/>
            <person name="Zheng X.H."/>
            <person name="Zhong F."/>
        </authorList>
    </citation>
    <scope>NUCLEOTIDE SEQUENCE [LARGE SCALE GENOMIC DNA]</scope>
    <source>
        <strain>BN</strain>
        <strain evidence="2">Sprague-Dawley</strain>
    </source>
</reference>
<dbReference type="AlphaFoldDB" id="A6I2U3"/>
<proteinExistence type="predicted"/>
<name>A6I2U3_RAT</name>